<evidence type="ECO:0000313" key="3">
    <source>
        <dbReference type="Proteomes" id="UP001524586"/>
    </source>
</evidence>
<reference evidence="2 3" key="1">
    <citation type="submission" date="2022-07" db="EMBL/GenBank/DDBJ databases">
        <title>Methylomonas rivi sp. nov., Methylomonas rosea sp. nov., Methylomonas aureus sp. nov. and Methylomonas subterranea sp. nov., four novel methanotrophs isolated from a freshwater creek and the deep terrestrial subsurface.</title>
        <authorList>
            <person name="Abin C."/>
            <person name="Sankaranarayanan K."/>
            <person name="Garner C."/>
            <person name="Sindelar R."/>
            <person name="Kotary K."/>
            <person name="Garner R."/>
            <person name="Barclay S."/>
            <person name="Lawson P."/>
            <person name="Krumholz L."/>
        </authorList>
    </citation>
    <scope>NUCLEOTIDE SEQUENCE [LARGE SCALE GENOMIC DNA]</scope>
    <source>
        <strain evidence="2 3">WSC-6</strain>
    </source>
</reference>
<feature type="transmembrane region" description="Helical" evidence="1">
    <location>
        <begin position="39"/>
        <end position="60"/>
    </location>
</feature>
<dbReference type="Proteomes" id="UP001524586">
    <property type="component" value="Unassembled WGS sequence"/>
</dbReference>
<accession>A0ABT1U8T6</accession>
<name>A0ABT1U8T6_9GAMM</name>
<evidence type="ECO:0008006" key="4">
    <source>
        <dbReference type="Google" id="ProtNLM"/>
    </source>
</evidence>
<proteinExistence type="predicted"/>
<evidence type="ECO:0000256" key="1">
    <source>
        <dbReference type="SAM" id="Phobius"/>
    </source>
</evidence>
<organism evidence="2 3">
    <name type="scientific">Methylomonas rivi</name>
    <dbReference type="NCBI Taxonomy" id="2952226"/>
    <lineage>
        <taxon>Bacteria</taxon>
        <taxon>Pseudomonadati</taxon>
        <taxon>Pseudomonadota</taxon>
        <taxon>Gammaproteobacteria</taxon>
        <taxon>Methylococcales</taxon>
        <taxon>Methylococcaceae</taxon>
        <taxon>Methylomonas</taxon>
    </lineage>
</organism>
<feature type="transmembrane region" description="Helical" evidence="1">
    <location>
        <begin position="194"/>
        <end position="214"/>
    </location>
</feature>
<dbReference type="RefSeq" id="WP_256616698.1">
    <property type="nucleotide sequence ID" value="NZ_JANIBK010000142.1"/>
</dbReference>
<comment type="caution">
    <text evidence="2">The sequence shown here is derived from an EMBL/GenBank/DDBJ whole genome shotgun (WGS) entry which is preliminary data.</text>
</comment>
<keyword evidence="1" id="KW-0472">Membrane</keyword>
<sequence length="232" mass="25536">MASADIQSQIPRLAIVWLTLSVLVLVYRQPLLASNKQTLAGFFARLLSAWLLGAILAIRYSGDAASYMVDYLALAANALQYDFHVALRIYPARPDFIHCVATSLRDAAPVAVGTELQVFIGTDRLAMPVAFLFALLCAWPVPNVRARILLTLLSLPLTVFYLCLSGPFHVVGFLENIVQILAKLNHVERPEPPYYIWQQFLDGGGCWLLVLALAGCGKWIVSRNAVQLAAAR</sequence>
<evidence type="ECO:0000313" key="2">
    <source>
        <dbReference type="EMBL" id="MCQ8130274.1"/>
    </source>
</evidence>
<feature type="transmembrane region" description="Helical" evidence="1">
    <location>
        <begin position="148"/>
        <end position="174"/>
    </location>
</feature>
<dbReference type="EMBL" id="JANIBK010000142">
    <property type="protein sequence ID" value="MCQ8130274.1"/>
    <property type="molecule type" value="Genomic_DNA"/>
</dbReference>
<feature type="transmembrane region" description="Helical" evidence="1">
    <location>
        <begin position="125"/>
        <end position="141"/>
    </location>
</feature>
<keyword evidence="1" id="KW-0812">Transmembrane</keyword>
<gene>
    <name evidence="2" type="ORF">NP596_17580</name>
</gene>
<feature type="transmembrane region" description="Helical" evidence="1">
    <location>
        <begin position="6"/>
        <end position="27"/>
    </location>
</feature>
<protein>
    <recommendedName>
        <fullName evidence="4">Exosortase K</fullName>
    </recommendedName>
</protein>
<keyword evidence="1" id="KW-1133">Transmembrane helix</keyword>
<keyword evidence="3" id="KW-1185">Reference proteome</keyword>